<proteinExistence type="predicted"/>
<feature type="transmembrane region" description="Helical" evidence="1">
    <location>
        <begin position="132"/>
        <end position="150"/>
    </location>
</feature>
<keyword evidence="3" id="KW-1185">Reference proteome</keyword>
<dbReference type="InterPro" id="IPR014509">
    <property type="entry name" value="YjdF-like"/>
</dbReference>
<feature type="transmembrane region" description="Helical" evidence="1">
    <location>
        <begin position="68"/>
        <end position="87"/>
    </location>
</feature>
<accession>A0A432Y4Q3</accession>
<feature type="transmembrane region" description="Helical" evidence="1">
    <location>
        <begin position="107"/>
        <end position="125"/>
    </location>
</feature>
<dbReference type="AlphaFoldDB" id="A0A432Y4Q3"/>
<dbReference type="InterPro" id="IPR058534">
    <property type="entry name" value="YjdF"/>
</dbReference>
<evidence type="ECO:0000256" key="1">
    <source>
        <dbReference type="SAM" id="Phobius"/>
    </source>
</evidence>
<reference evidence="3" key="1">
    <citation type="journal article" date="2018" name="Front. Microbiol.">
        <title>Genome-Based Analysis Reveals the Taxonomy and Diversity of the Family Idiomarinaceae.</title>
        <authorList>
            <person name="Liu Y."/>
            <person name="Lai Q."/>
            <person name="Shao Z."/>
        </authorList>
    </citation>
    <scope>NUCLEOTIDE SEQUENCE [LARGE SCALE GENOMIC DNA]</scope>
    <source>
        <strain evidence="3">PO-M2</strain>
    </source>
</reference>
<name>A0A432Y4Q3_9GAMM</name>
<keyword evidence="1" id="KW-0472">Membrane</keyword>
<feature type="transmembrane region" description="Helical" evidence="1">
    <location>
        <begin position="38"/>
        <end position="61"/>
    </location>
</feature>
<keyword evidence="1" id="KW-1133">Transmembrane helix</keyword>
<keyword evidence="1" id="KW-0812">Transmembrane</keyword>
<evidence type="ECO:0000313" key="3">
    <source>
        <dbReference type="Proteomes" id="UP000287649"/>
    </source>
</evidence>
<dbReference type="PIRSF" id="PIRSF020606">
    <property type="entry name" value="UCP020606"/>
    <property type="match status" value="1"/>
</dbReference>
<feature type="transmembrane region" description="Helical" evidence="1">
    <location>
        <begin position="15"/>
        <end position="32"/>
    </location>
</feature>
<evidence type="ECO:0000313" key="2">
    <source>
        <dbReference type="EMBL" id="RUO55917.1"/>
    </source>
</evidence>
<dbReference type="Pfam" id="PF09997">
    <property type="entry name" value="DUF2238"/>
    <property type="match status" value="1"/>
</dbReference>
<comment type="caution">
    <text evidence="2">The sequence shown here is derived from an EMBL/GenBank/DDBJ whole genome shotgun (WGS) entry which is preliminary data.</text>
</comment>
<organism evidence="2 3">
    <name type="scientific">Pseudidiomarina homiensis</name>
    <dbReference type="NCBI Taxonomy" id="364198"/>
    <lineage>
        <taxon>Bacteria</taxon>
        <taxon>Pseudomonadati</taxon>
        <taxon>Pseudomonadota</taxon>
        <taxon>Gammaproteobacteria</taxon>
        <taxon>Alteromonadales</taxon>
        <taxon>Idiomarinaceae</taxon>
        <taxon>Pseudidiomarina</taxon>
    </lineage>
</organism>
<dbReference type="RefSeq" id="WP_126770718.1">
    <property type="nucleotide sequence ID" value="NZ_PIPX01000001.1"/>
</dbReference>
<protein>
    <submittedName>
        <fullName evidence="2">DUF2238 domain-containing protein</fullName>
    </submittedName>
</protein>
<dbReference type="EMBL" id="PIPX01000001">
    <property type="protein sequence ID" value="RUO55917.1"/>
    <property type="molecule type" value="Genomic_DNA"/>
</dbReference>
<dbReference type="Proteomes" id="UP000287649">
    <property type="component" value="Unassembled WGS sequence"/>
</dbReference>
<dbReference type="OrthoDB" id="9786473at2"/>
<feature type="transmembrane region" description="Helical" evidence="1">
    <location>
        <begin position="183"/>
        <end position="202"/>
    </location>
</feature>
<sequence>MDATAPNYSGWQARVPHFLAIVIVATMVWSYINPADVTVWWAEMIPIMAIFAGLLATYRVFRFSNTAYVLMSVLLVMHTIGAHYTFANVPFDWVTNTFDFERNHYDRIAHFSVGFYAYGAAELLVRKQWARPVTAMFFGLFFIMSVAAAYEMIEWQFAVIEGGNAGIEFLGSQGDIWDAQKDMLADTLGAIVALVLFAFSRWNRG</sequence>
<gene>
    <name evidence="2" type="ORF">CWI70_03860</name>
</gene>